<evidence type="ECO:0000313" key="1">
    <source>
        <dbReference type="EMBL" id="MFD0889648.1"/>
    </source>
</evidence>
<proteinExistence type="predicted"/>
<sequence>DRAVSGIAYAAESAYVRMVHDSLAGDPEHVARLTVVGPIGPGALHEPDDVADELWHLHTRHDRPLLVLR</sequence>
<accession>A0ABW3E0M9</accession>
<reference evidence="2" key="1">
    <citation type="journal article" date="2019" name="Int. J. Syst. Evol. Microbiol.">
        <title>The Global Catalogue of Microorganisms (GCM) 10K type strain sequencing project: providing services to taxonomists for standard genome sequencing and annotation.</title>
        <authorList>
            <consortium name="The Broad Institute Genomics Platform"/>
            <consortium name="The Broad Institute Genome Sequencing Center for Infectious Disease"/>
            <person name="Wu L."/>
            <person name="Ma J."/>
        </authorList>
    </citation>
    <scope>NUCLEOTIDE SEQUENCE [LARGE SCALE GENOMIC DNA]</scope>
    <source>
        <strain evidence="2">CCUG 62974</strain>
    </source>
</reference>
<gene>
    <name evidence="1" type="ORF">ACFQ08_34355</name>
</gene>
<name>A0ABW3E0M9_9ACTN</name>
<comment type="caution">
    <text evidence="1">The sequence shown here is derived from an EMBL/GenBank/DDBJ whole genome shotgun (WGS) entry which is preliminary data.</text>
</comment>
<protein>
    <submittedName>
        <fullName evidence="1">Uncharacterized protein</fullName>
    </submittedName>
</protein>
<feature type="non-terminal residue" evidence="1">
    <location>
        <position position="1"/>
    </location>
</feature>
<dbReference type="Proteomes" id="UP001597024">
    <property type="component" value="Unassembled WGS sequence"/>
</dbReference>
<dbReference type="EMBL" id="JBHTHX010001952">
    <property type="protein sequence ID" value="MFD0889648.1"/>
    <property type="molecule type" value="Genomic_DNA"/>
</dbReference>
<organism evidence="1 2">
    <name type="scientific">Streptosporangium algeriense</name>
    <dbReference type="NCBI Taxonomy" id="1682748"/>
    <lineage>
        <taxon>Bacteria</taxon>
        <taxon>Bacillati</taxon>
        <taxon>Actinomycetota</taxon>
        <taxon>Actinomycetes</taxon>
        <taxon>Streptosporangiales</taxon>
        <taxon>Streptosporangiaceae</taxon>
        <taxon>Streptosporangium</taxon>
    </lineage>
</organism>
<keyword evidence="2" id="KW-1185">Reference proteome</keyword>
<evidence type="ECO:0000313" key="2">
    <source>
        <dbReference type="Proteomes" id="UP001597024"/>
    </source>
</evidence>